<dbReference type="EMBL" id="MTYH01000098">
    <property type="protein sequence ID" value="PNP39023.1"/>
    <property type="molecule type" value="Genomic_DNA"/>
</dbReference>
<evidence type="ECO:0000313" key="5">
    <source>
        <dbReference type="Proteomes" id="UP000054821"/>
    </source>
</evidence>
<protein>
    <recommendedName>
        <fullName evidence="6">Allergen Asp f 4</fullName>
    </recommendedName>
</protein>
<organism evidence="3">
    <name type="scientific">Trichoderma gamsii</name>
    <dbReference type="NCBI Taxonomy" id="398673"/>
    <lineage>
        <taxon>Eukaryota</taxon>
        <taxon>Fungi</taxon>
        <taxon>Dikarya</taxon>
        <taxon>Ascomycota</taxon>
        <taxon>Pezizomycotina</taxon>
        <taxon>Sordariomycetes</taxon>
        <taxon>Hypocreomycetidae</taxon>
        <taxon>Hypocreales</taxon>
        <taxon>Hypocreaceae</taxon>
        <taxon>Trichoderma</taxon>
    </lineage>
</organism>
<dbReference type="AlphaFoldDB" id="A0A0W7VV74"/>
<accession>A0A0W7VV74</accession>
<proteinExistence type="predicted"/>
<feature type="region of interest" description="Disordered" evidence="1">
    <location>
        <begin position="48"/>
        <end position="75"/>
    </location>
</feature>
<evidence type="ECO:0000256" key="1">
    <source>
        <dbReference type="SAM" id="MobiDB-lite"/>
    </source>
</evidence>
<dbReference type="GO" id="GO:0019863">
    <property type="term" value="F:IgE binding"/>
    <property type="evidence" value="ECO:0007669"/>
    <property type="project" value="InterPro"/>
</dbReference>
<feature type="signal peptide" evidence="2">
    <location>
        <begin position="1"/>
        <end position="18"/>
    </location>
</feature>
<sequence length="290" mass="28914">MKFSTTSVILAAALGVSAHPSGHVHQRAHNSVQARGDFVMANKPAVAPTSTSAPVATPTPSSAAPAKDATSGGQGTGVSTYTKFCQGGNSKRATAAEIAYKGNVGSGGDYGCNIIAVQNHLVSQYQYTMVFNNEGDDAECACWNKIGPDGGINGFFNGNEAMKFSLPAGGKQTVAVDSNSQIGCTCGAGSLPLTPIGQFAGTWIEGDVGNLSNGGWSGWDASSLVAAAAGMDIPGLNVCGTGAQEGTCSTIFPGGTGKNAFIAGTAAMDGLGLNSPPGPQSVIVTVGFKG</sequence>
<keyword evidence="2" id="KW-0732">Signal</keyword>
<dbReference type="RefSeq" id="XP_018663331.1">
    <property type="nucleotide sequence ID" value="XM_018803293.1"/>
</dbReference>
<dbReference type="PANTHER" id="PTHR42039:SF1">
    <property type="entry name" value="PUTATIVE (AFU_ORTHOLOGUE AFUA_3G02940)-RELATED"/>
    <property type="match status" value="1"/>
</dbReference>
<comment type="caution">
    <text evidence="3">The sequence shown here is derived from an EMBL/GenBank/DDBJ whole genome shotgun (WGS) entry which is preliminary data.</text>
</comment>
<gene>
    <name evidence="4" type="ORF">TGAM01_v205321</name>
    <name evidence="3" type="ORF">TGAMA5MH_09249</name>
</gene>
<dbReference type="GeneID" id="29983376"/>
<dbReference type="Proteomes" id="UP000054821">
    <property type="component" value="Unassembled WGS sequence"/>
</dbReference>
<evidence type="ECO:0000313" key="3">
    <source>
        <dbReference type="EMBL" id="PNP39023.1"/>
    </source>
</evidence>
<reference evidence="4" key="3">
    <citation type="submission" date="2017-08" db="EMBL/GenBank/DDBJ databases">
        <title>Trichoderma gamsii strain T6085, whole genome shotgun sequencing project.</title>
        <authorList>
            <person name="Baroncelli R."/>
        </authorList>
    </citation>
    <scope>NUCLEOTIDE SEQUENCE</scope>
    <source>
        <strain evidence="4">T6085</strain>
    </source>
</reference>
<reference evidence="3" key="2">
    <citation type="submission" date="2017-02" db="EMBL/GenBank/DDBJ databases">
        <title>Genomes of Trichoderma spp. with biocontrol activity.</title>
        <authorList>
            <person name="Gardiner D."/>
            <person name="Kazan K."/>
            <person name="Vos C."/>
            <person name="Harvey P."/>
        </authorList>
    </citation>
    <scope>NUCLEOTIDE SEQUENCE [LARGE SCALE GENOMIC DNA]</scope>
    <source>
        <strain evidence="3">A5MH</strain>
    </source>
</reference>
<keyword evidence="5" id="KW-1185">Reference proteome</keyword>
<name>A0A0W7VV74_9HYPO</name>
<evidence type="ECO:0000313" key="4">
    <source>
        <dbReference type="EMBL" id="PON25884.1"/>
    </source>
</evidence>
<dbReference type="Pfam" id="PF25312">
    <property type="entry name" value="Allergen_Asp_f_4"/>
    <property type="match status" value="1"/>
</dbReference>
<reference evidence="4 5" key="1">
    <citation type="journal article" date="2016" name="Genome Announc.">
        <title>Draft Whole-Genome Sequence of Trichoderma gamsii T6085, a Promising Biocontrol Agent of Fusarium Head Blight on Wheat.</title>
        <authorList>
            <person name="Baroncelli R."/>
            <person name="Zapparata A."/>
            <person name="Piaggeschi G."/>
            <person name="Sarrocco S."/>
            <person name="Vannacci G."/>
        </authorList>
    </citation>
    <scope>NUCLEOTIDE SEQUENCE [LARGE SCALE GENOMIC DNA]</scope>
    <source>
        <strain evidence="4 5">T6085</strain>
    </source>
</reference>
<evidence type="ECO:0008006" key="6">
    <source>
        <dbReference type="Google" id="ProtNLM"/>
    </source>
</evidence>
<feature type="compositionally biased region" description="Low complexity" evidence="1">
    <location>
        <begin position="48"/>
        <end position="66"/>
    </location>
</feature>
<dbReference type="OrthoDB" id="118256at2759"/>
<dbReference type="EMBL" id="JPDN02000016">
    <property type="protein sequence ID" value="PON25884.1"/>
    <property type="molecule type" value="Genomic_DNA"/>
</dbReference>
<feature type="chain" id="PRO_5014528239" description="Allergen Asp f 4" evidence="2">
    <location>
        <begin position="19"/>
        <end position="290"/>
    </location>
</feature>
<dbReference type="Proteomes" id="UP000236546">
    <property type="component" value="Unassembled WGS sequence"/>
</dbReference>
<dbReference type="InterPro" id="IPR038903">
    <property type="entry name" value="Allergen_Asp_f_4"/>
</dbReference>
<dbReference type="GO" id="GO:0005576">
    <property type="term" value="C:extracellular region"/>
    <property type="evidence" value="ECO:0007669"/>
    <property type="project" value="InterPro"/>
</dbReference>
<evidence type="ECO:0000256" key="2">
    <source>
        <dbReference type="SAM" id="SignalP"/>
    </source>
</evidence>
<dbReference type="PANTHER" id="PTHR42039">
    <property type="entry name" value="PUTATIVE (AFU_ORTHOLOGUE AFUA_3G02940)-RELATED"/>
    <property type="match status" value="1"/>
</dbReference>